<dbReference type="STRING" id="1423811.FC72_GL001168"/>
<keyword evidence="3" id="KW-1185">Reference proteome</keyword>
<organism evidence="2 3">
    <name type="scientific">Companilactobacillus tucceti DSM 20183</name>
    <dbReference type="NCBI Taxonomy" id="1423811"/>
    <lineage>
        <taxon>Bacteria</taxon>
        <taxon>Bacillati</taxon>
        <taxon>Bacillota</taxon>
        <taxon>Bacilli</taxon>
        <taxon>Lactobacillales</taxon>
        <taxon>Lactobacillaceae</taxon>
        <taxon>Companilactobacillus</taxon>
    </lineage>
</organism>
<name>A0A0R1J9D4_9LACO</name>
<protein>
    <recommendedName>
        <fullName evidence="4">WxL domain-containing protein</fullName>
    </recommendedName>
</protein>
<proteinExistence type="predicted"/>
<feature type="region of interest" description="Disordered" evidence="1">
    <location>
        <begin position="593"/>
        <end position="614"/>
    </location>
</feature>
<reference evidence="2 3" key="1">
    <citation type="journal article" date="2015" name="Genome Announc.">
        <title>Expanding the biotechnology potential of lactobacilli through comparative genomics of 213 strains and associated genera.</title>
        <authorList>
            <person name="Sun Z."/>
            <person name="Harris H.M."/>
            <person name="McCann A."/>
            <person name="Guo C."/>
            <person name="Argimon S."/>
            <person name="Zhang W."/>
            <person name="Yang X."/>
            <person name="Jeffery I.B."/>
            <person name="Cooney J.C."/>
            <person name="Kagawa T.F."/>
            <person name="Liu W."/>
            <person name="Song Y."/>
            <person name="Salvetti E."/>
            <person name="Wrobel A."/>
            <person name="Rasinkangas P."/>
            <person name="Parkhill J."/>
            <person name="Rea M.C."/>
            <person name="O'Sullivan O."/>
            <person name="Ritari J."/>
            <person name="Douillard F.P."/>
            <person name="Paul Ross R."/>
            <person name="Yang R."/>
            <person name="Briner A.E."/>
            <person name="Felis G.E."/>
            <person name="de Vos W.M."/>
            <person name="Barrangou R."/>
            <person name="Klaenhammer T.R."/>
            <person name="Caufield P.W."/>
            <person name="Cui Y."/>
            <person name="Zhang H."/>
            <person name="O'Toole P.W."/>
        </authorList>
    </citation>
    <scope>NUCLEOTIDE SEQUENCE [LARGE SCALE GENOMIC DNA]</scope>
    <source>
        <strain evidence="2 3">DSM 20183</strain>
    </source>
</reference>
<evidence type="ECO:0000313" key="3">
    <source>
        <dbReference type="Proteomes" id="UP000050929"/>
    </source>
</evidence>
<dbReference type="AlphaFoldDB" id="A0A0R1J9D4"/>
<accession>A0A0R1J9D4</accession>
<comment type="caution">
    <text evidence="2">The sequence shown here is derived from an EMBL/GenBank/DDBJ whole genome shotgun (WGS) entry which is preliminary data.</text>
</comment>
<evidence type="ECO:0000313" key="2">
    <source>
        <dbReference type="EMBL" id="KRK63767.1"/>
    </source>
</evidence>
<dbReference type="EMBL" id="AZDG01000023">
    <property type="protein sequence ID" value="KRK63767.1"/>
    <property type="molecule type" value="Genomic_DNA"/>
</dbReference>
<dbReference type="PATRIC" id="fig|1423811.3.peg.1185"/>
<evidence type="ECO:0000256" key="1">
    <source>
        <dbReference type="SAM" id="MobiDB-lite"/>
    </source>
</evidence>
<evidence type="ECO:0008006" key="4">
    <source>
        <dbReference type="Google" id="ProtNLM"/>
    </source>
</evidence>
<dbReference type="Proteomes" id="UP000050929">
    <property type="component" value="Unassembled WGS sequence"/>
</dbReference>
<sequence>MLIIGVIGTLPTPIAEGATTNTSAISDKASSSTTEAANKALTATKQANQNSISNVVTQFASPLDSVNSTSSITTLNNLISPLTINSSTIEGPVGNTGLYLESNVNYIFNSDNNPSGLGNTGTITLKYNKSGTVPKVIRWTLTDRRGKGDVTVDGSTKNNKTSAGDTIQIMDDQTVLVGGSGINTGNPNMIDGGFISVKADPENDAPVYIDIPTGGAMTSEDFSDHAFDDTLMHFHIKNDIFSRVIDDFISRKGLTSYKNFEWTSIKLEWVVDNREKMEKAGTRIGYESYYLTFNNNTHEISFDPSILNYSFVFFKDGNYTNYNVVHATLTGSFRYKKTSLIDTGKGSRSVNFGGIFAVSPLNEAPTTDEELPKLSISNQIQNLTNPDSNITDGDKKGLEIRNVKNGDKIEYGANFDAESASGSGGNPALIRQGVYTVPIPKGVDIDTNGIKYTSFYDYQNSVDNSKYNLVDSDNVSIQDDPNDSSKQLLTVKGLSITPQVSGDIGRLVFDGKVTDDNQSDFAFTPSFKGVGGYDNNDQTKPLYVEADGQDQLINFDPTKPSGGVTLTPVNIDFGSLNSIINSDLLKHRVNDSSSPVLSIQDDRSDANKNSQTVSVQQKGELTNGGSAFPGELRFYDPSGSNDEFKSLVSGEIVPIYISKNDETIPSISWENNKGLLLHVNGSNTAIPSGKYTTTLDWTVSDTI</sequence>
<gene>
    <name evidence="2" type="ORF">FC72_GL001168</name>
</gene>